<evidence type="ECO:0000313" key="2">
    <source>
        <dbReference type="Proteomes" id="UP000291084"/>
    </source>
</evidence>
<keyword evidence="2" id="KW-1185">Reference proteome</keyword>
<dbReference type="EMBL" id="AP015034">
    <property type="protein sequence ID" value="BAT75091.1"/>
    <property type="molecule type" value="Genomic_DNA"/>
</dbReference>
<organism evidence="1 2">
    <name type="scientific">Vigna angularis var. angularis</name>
    <dbReference type="NCBI Taxonomy" id="157739"/>
    <lineage>
        <taxon>Eukaryota</taxon>
        <taxon>Viridiplantae</taxon>
        <taxon>Streptophyta</taxon>
        <taxon>Embryophyta</taxon>
        <taxon>Tracheophyta</taxon>
        <taxon>Spermatophyta</taxon>
        <taxon>Magnoliopsida</taxon>
        <taxon>eudicotyledons</taxon>
        <taxon>Gunneridae</taxon>
        <taxon>Pentapetalae</taxon>
        <taxon>rosids</taxon>
        <taxon>fabids</taxon>
        <taxon>Fabales</taxon>
        <taxon>Fabaceae</taxon>
        <taxon>Papilionoideae</taxon>
        <taxon>50 kb inversion clade</taxon>
        <taxon>NPAAA clade</taxon>
        <taxon>indigoferoid/millettioid clade</taxon>
        <taxon>Phaseoleae</taxon>
        <taxon>Vigna</taxon>
    </lineage>
</organism>
<proteinExistence type="predicted"/>
<dbReference type="Proteomes" id="UP000291084">
    <property type="component" value="Chromosome 1"/>
</dbReference>
<evidence type="ECO:0000313" key="1">
    <source>
        <dbReference type="EMBL" id="BAT75091.1"/>
    </source>
</evidence>
<protein>
    <submittedName>
        <fullName evidence="1">Uncharacterized protein</fullName>
    </submittedName>
</protein>
<name>A0A0S3R3G1_PHAAN</name>
<dbReference type="AlphaFoldDB" id="A0A0S3R3G1"/>
<accession>A0A0S3R3G1</accession>
<gene>
    <name evidence="1" type="primary">Vigan.01G289500</name>
    <name evidence="1" type="ORF">VIGAN_01289500</name>
</gene>
<reference evidence="1 2" key="1">
    <citation type="journal article" date="2015" name="Sci. Rep.">
        <title>The power of single molecule real-time sequencing technology in the de novo assembly of a eukaryotic genome.</title>
        <authorList>
            <person name="Sakai H."/>
            <person name="Naito K."/>
            <person name="Ogiso-Tanaka E."/>
            <person name="Takahashi Y."/>
            <person name="Iseki K."/>
            <person name="Muto C."/>
            <person name="Satou K."/>
            <person name="Teruya K."/>
            <person name="Shiroma A."/>
            <person name="Shimoji M."/>
            <person name="Hirano T."/>
            <person name="Itoh T."/>
            <person name="Kaga A."/>
            <person name="Tomooka N."/>
        </authorList>
    </citation>
    <scope>NUCLEOTIDE SEQUENCE [LARGE SCALE GENOMIC DNA]</scope>
    <source>
        <strain evidence="2">cv. Shumari</strain>
    </source>
</reference>
<sequence>MIIQLIPEIKETAKSVTQCDHLRVPVKRIEFYLYEKLIKSKTKGKNLEKVASVTHYPSTLSTVCHPMHIFSSLQNFSLYRESLKKKKKERGKGGRTENKLGSFSSILQITF</sequence>